<evidence type="ECO:0000313" key="3">
    <source>
        <dbReference type="EnsemblMetazoa" id="CLYHEMP005893.1"/>
    </source>
</evidence>
<feature type="chain" id="PRO_5029478764" evidence="2">
    <location>
        <begin position="21"/>
        <end position="226"/>
    </location>
</feature>
<keyword evidence="2" id="KW-0732">Signal</keyword>
<sequence>MKMRLKFIFCILILISICYGLNHKQKEDLEEFLNAMDSRYSPHDEVKEMYGKPGGNSYIDQKLTSLLGMYFNMRNKHQGEKSNDEGRRSRNPNGIGIWSDENRYRNPNGIGIWRDYESRRSPNGIGIWKDSEWRYPNGIGKRTSKRNPNGIGIWRDEEERRRDQNQIGIWSFGVKHRGGSNPSGIGVWDESADSKKKKGPVDRPGFDMWLRNFKKLVKRVLADEDK</sequence>
<dbReference type="Proteomes" id="UP000594262">
    <property type="component" value="Unplaced"/>
</dbReference>
<evidence type="ECO:0000313" key="4">
    <source>
        <dbReference type="Proteomes" id="UP000594262"/>
    </source>
</evidence>
<keyword evidence="4" id="KW-1185">Reference proteome</keyword>
<evidence type="ECO:0000256" key="1">
    <source>
        <dbReference type="SAM" id="MobiDB-lite"/>
    </source>
</evidence>
<name>A0A7M5VB14_9CNID</name>
<dbReference type="AlphaFoldDB" id="A0A7M5VB14"/>
<evidence type="ECO:0000256" key="2">
    <source>
        <dbReference type="SAM" id="SignalP"/>
    </source>
</evidence>
<accession>A0A7M5VB14</accession>
<reference evidence="3" key="1">
    <citation type="submission" date="2021-01" db="UniProtKB">
        <authorList>
            <consortium name="EnsemblMetazoa"/>
        </authorList>
    </citation>
    <scope>IDENTIFICATION</scope>
</reference>
<proteinExistence type="predicted"/>
<feature type="signal peptide" evidence="2">
    <location>
        <begin position="1"/>
        <end position="20"/>
    </location>
</feature>
<feature type="compositionally biased region" description="Basic and acidic residues" evidence="1">
    <location>
        <begin position="77"/>
        <end position="88"/>
    </location>
</feature>
<organism evidence="3 4">
    <name type="scientific">Clytia hemisphaerica</name>
    <dbReference type="NCBI Taxonomy" id="252671"/>
    <lineage>
        <taxon>Eukaryota</taxon>
        <taxon>Metazoa</taxon>
        <taxon>Cnidaria</taxon>
        <taxon>Hydrozoa</taxon>
        <taxon>Hydroidolina</taxon>
        <taxon>Leptothecata</taxon>
        <taxon>Obeliida</taxon>
        <taxon>Clytiidae</taxon>
        <taxon>Clytia</taxon>
    </lineage>
</organism>
<dbReference type="EnsemblMetazoa" id="CLYHEMT005893.1">
    <property type="protein sequence ID" value="CLYHEMP005893.1"/>
    <property type="gene ID" value="CLYHEMG005893"/>
</dbReference>
<feature type="region of interest" description="Disordered" evidence="1">
    <location>
        <begin position="77"/>
        <end position="100"/>
    </location>
</feature>
<protein>
    <submittedName>
        <fullName evidence="3">Uncharacterized protein</fullName>
    </submittedName>
</protein>